<dbReference type="PANTHER" id="PTHR30619:SF7">
    <property type="entry name" value="BETA-LACTAMASE DOMAIN PROTEIN"/>
    <property type="match status" value="1"/>
</dbReference>
<feature type="transmembrane region" description="Helical" evidence="6">
    <location>
        <begin position="481"/>
        <end position="503"/>
    </location>
</feature>
<organism evidence="8 9">
    <name type="scientific">Paenarthrobacter aromaticivorans</name>
    <dbReference type="NCBI Taxonomy" id="2849150"/>
    <lineage>
        <taxon>Bacteria</taxon>
        <taxon>Bacillati</taxon>
        <taxon>Actinomycetota</taxon>
        <taxon>Actinomycetes</taxon>
        <taxon>Micrococcales</taxon>
        <taxon>Micrococcaceae</taxon>
        <taxon>Paenarthrobacter</taxon>
    </lineage>
</organism>
<comment type="subcellular location">
    <subcellularLocation>
        <location evidence="1">Cell membrane</location>
        <topology evidence="1">Multi-pass membrane protein</topology>
    </subcellularLocation>
</comment>
<evidence type="ECO:0000259" key="7">
    <source>
        <dbReference type="Pfam" id="PF03772"/>
    </source>
</evidence>
<keyword evidence="5 6" id="KW-0472">Membrane</keyword>
<sequence length="529" mass="54288">MAEDSDDDRLLRRLDLRLVPAVFLTWATALAGSVFAAAWSAAMGAALAAAAIALLLYSRLRATGASRSRTVPATLALACVLGAVAAGHCALAAGKRDQGPLAAAVDAHAGVVIQVRVTGSPSAVPHPGHSSDTRWSVPASLDSLTTEGNVIRGFAALVVIGDDAWQDIRPGQRVRTTGTLKEIRPGQSEAAILTASSGPVVMDSAFDLQDPAAKLREQLRDAAGWLPPDAAGLLPGMVTGDTSTLPESLEAEMKTTGMVHLNAVSGSNCSLILGGFILVARCLRLTRPLAAAFAGCGLAAFVVLVGPEPSVLRAAVMGFVGMVALTGGLRGRPLTFLCLATVVLLLLDPTLASNFGFLLSVLATLGIVLLASRIASWFPDVIPKWLAVGVSVPLSAQVLCGPIIVALQPQFSPYALLANVIAGPLVAPITILGTLAVPLAAIHPWAAGLPIALAGASASGVAGIARLFAGLPGAALPWAEGPAGIIAMSVASVVTILIVWTVLHPSGMLLRIKVLHHRVMLVLERLQRK</sequence>
<feature type="transmembrane region" description="Helical" evidence="6">
    <location>
        <begin position="385"/>
        <end position="408"/>
    </location>
</feature>
<dbReference type="InterPro" id="IPR004477">
    <property type="entry name" value="ComEC_N"/>
</dbReference>
<dbReference type="PANTHER" id="PTHR30619">
    <property type="entry name" value="DNA INTERNALIZATION/COMPETENCE PROTEIN COMEC/REC2"/>
    <property type="match status" value="1"/>
</dbReference>
<feature type="transmembrane region" description="Helical" evidence="6">
    <location>
        <begin position="41"/>
        <end position="58"/>
    </location>
</feature>
<comment type="caution">
    <text evidence="8">The sequence shown here is derived from an EMBL/GenBank/DDBJ whole genome shotgun (WGS) entry which is preliminary data.</text>
</comment>
<keyword evidence="9" id="KW-1185">Reference proteome</keyword>
<dbReference type="Proteomes" id="UP000824166">
    <property type="component" value="Unassembled WGS sequence"/>
</dbReference>
<dbReference type="InterPro" id="IPR052159">
    <property type="entry name" value="Competence_DNA_uptake"/>
</dbReference>
<evidence type="ECO:0000256" key="4">
    <source>
        <dbReference type="ARBA" id="ARBA00022989"/>
    </source>
</evidence>
<gene>
    <name evidence="8" type="ORF">KSW38_14340</name>
</gene>
<feature type="transmembrane region" description="Helical" evidence="6">
    <location>
        <begin position="287"/>
        <end position="305"/>
    </location>
</feature>
<name>A0ABS6I6X5_9MICC</name>
<feature type="transmembrane region" description="Helical" evidence="6">
    <location>
        <begin position="334"/>
        <end position="351"/>
    </location>
</feature>
<dbReference type="EMBL" id="JAHOPC010000008">
    <property type="protein sequence ID" value="MBU8867466.1"/>
    <property type="molecule type" value="Genomic_DNA"/>
</dbReference>
<feature type="transmembrane region" description="Helical" evidence="6">
    <location>
        <begin position="414"/>
        <end position="437"/>
    </location>
</feature>
<evidence type="ECO:0000256" key="6">
    <source>
        <dbReference type="SAM" id="Phobius"/>
    </source>
</evidence>
<evidence type="ECO:0000256" key="3">
    <source>
        <dbReference type="ARBA" id="ARBA00022692"/>
    </source>
</evidence>
<dbReference type="Pfam" id="PF03772">
    <property type="entry name" value="Competence"/>
    <property type="match status" value="1"/>
</dbReference>
<evidence type="ECO:0000256" key="5">
    <source>
        <dbReference type="ARBA" id="ARBA00023136"/>
    </source>
</evidence>
<feature type="domain" description="ComEC/Rec2-related protein" evidence="7">
    <location>
        <begin position="237"/>
        <end position="501"/>
    </location>
</feature>
<feature type="transmembrane region" description="Helical" evidence="6">
    <location>
        <begin position="357"/>
        <end position="378"/>
    </location>
</feature>
<feature type="transmembrane region" description="Helical" evidence="6">
    <location>
        <begin position="449"/>
        <end position="469"/>
    </location>
</feature>
<reference evidence="8 9" key="1">
    <citation type="submission" date="2021-06" db="EMBL/GenBank/DDBJ databases">
        <authorList>
            <person name="Jeong J.W."/>
        </authorList>
    </citation>
    <scope>NUCLEOTIDE SEQUENCE [LARGE SCALE GENOMIC DNA]</scope>
    <source>
        <strain evidence="8 9">MMS21-TAE1-1</strain>
    </source>
</reference>
<evidence type="ECO:0000256" key="1">
    <source>
        <dbReference type="ARBA" id="ARBA00004651"/>
    </source>
</evidence>
<keyword evidence="3 6" id="KW-0812">Transmembrane</keyword>
<evidence type="ECO:0000313" key="8">
    <source>
        <dbReference type="EMBL" id="MBU8867466.1"/>
    </source>
</evidence>
<keyword evidence="2" id="KW-1003">Cell membrane</keyword>
<feature type="transmembrane region" description="Helical" evidence="6">
    <location>
        <begin position="259"/>
        <end position="280"/>
    </location>
</feature>
<proteinExistence type="predicted"/>
<protein>
    <submittedName>
        <fullName evidence="8">ComEC/Rec2 family competence protein</fullName>
    </submittedName>
</protein>
<evidence type="ECO:0000256" key="2">
    <source>
        <dbReference type="ARBA" id="ARBA00022475"/>
    </source>
</evidence>
<evidence type="ECO:0000313" key="9">
    <source>
        <dbReference type="Proteomes" id="UP000824166"/>
    </source>
</evidence>
<dbReference type="RefSeq" id="WP_216925585.1">
    <property type="nucleotide sequence ID" value="NZ_JAHOPC010000008.1"/>
</dbReference>
<keyword evidence="4 6" id="KW-1133">Transmembrane helix</keyword>
<accession>A0ABS6I6X5</accession>
<dbReference type="NCBIfam" id="TIGR00360">
    <property type="entry name" value="ComEC_N-term"/>
    <property type="match status" value="1"/>
</dbReference>